<comment type="caution">
    <text evidence="4">The sequence shown here is derived from an EMBL/GenBank/DDBJ whole genome shotgun (WGS) entry which is preliminary data.</text>
</comment>
<evidence type="ECO:0000313" key="4">
    <source>
        <dbReference type="EMBL" id="MBZ0157790.1"/>
    </source>
</evidence>
<dbReference type="PANTHER" id="PTHR32154:SF0">
    <property type="entry name" value="PYRUVATE-FLAVODOXIN OXIDOREDUCTASE-RELATED"/>
    <property type="match status" value="1"/>
</dbReference>
<dbReference type="CDD" id="cd07034">
    <property type="entry name" value="TPP_PYR_PFOR_IOR-alpha_like"/>
    <property type="match status" value="1"/>
</dbReference>
<reference evidence="4" key="2">
    <citation type="submission" date="2021-08" db="EMBL/GenBank/DDBJ databases">
        <authorList>
            <person name="Dalcin Martins P."/>
        </authorList>
    </citation>
    <scope>NUCLEOTIDE SEQUENCE</scope>
    <source>
        <strain evidence="4">MAG_39</strain>
    </source>
</reference>
<reference evidence="4" key="1">
    <citation type="journal article" date="2021" name="bioRxiv">
        <title>Unraveling nitrogen, sulfur and carbon metabolic pathways and microbial community transcriptional responses to substrate deprivation and toxicity stresses in a bioreactor mimicking anoxic brackish coastal sediment conditions.</title>
        <authorList>
            <person name="Martins P.D."/>
            <person name="Echeveste M.J."/>
            <person name="Arshad A."/>
            <person name="Kurth J."/>
            <person name="Ouboter H."/>
            <person name="Jetten M.S.M."/>
            <person name="Welte C.U."/>
        </authorList>
    </citation>
    <scope>NUCLEOTIDE SEQUENCE</scope>
    <source>
        <strain evidence="4">MAG_39</strain>
    </source>
</reference>
<sequence>MGQKSGKIVAVTGNEAVAEALRQVNPDVSAAYPITPATEIMQRFTAFVSNGKAKTEMILVESEHSAMSACIGASAAGGRVATSTSAQGLALMWEELFIASGTRLPIILALVNRAMSAPLNIHGDHSDGMGARDCGWIQLWSENAQEAYDNMIQSFRIAEHMDLRLPAMVCMDGFIISHSIERMEYLDDEAVRNFVGEFKTVNPLLDIEHPVSYGPLILTDYYMEYRRAHADVMSRVKSVVLDVAKDFESISGRKYGLFETYRLDDAEVGIVILNSAAGTTKDAIDMFRDKGIKVGLLKPRLFRPFPYEEVGEALKHLKAICVLDRADAFGASYGPLFMEIAASLFPYKEKPVMMNKIYGLGGRDYLPEHAEQAIGELAEVAKTGQVKTFKEYIGVRE</sequence>
<keyword evidence="1" id="KW-0560">Oxidoreductase</keyword>
<dbReference type="FunFam" id="3.40.50.920:FF:000010">
    <property type="entry name" value="Pyruvate ferredoxin oxidoreductase, alpha subunit"/>
    <property type="match status" value="1"/>
</dbReference>
<dbReference type="InterPro" id="IPR029061">
    <property type="entry name" value="THDP-binding"/>
</dbReference>
<keyword evidence="4" id="KW-0670">Pyruvate</keyword>
<dbReference type="SUPFAM" id="SSF52518">
    <property type="entry name" value="Thiamin diphosphate-binding fold (THDP-binding)"/>
    <property type="match status" value="1"/>
</dbReference>
<feature type="domain" description="Pyruvate flavodoxin/ferredoxin oxidoreductase pyrimidine binding" evidence="2">
    <location>
        <begin position="20"/>
        <end position="244"/>
    </location>
</feature>
<dbReference type="Gene3D" id="3.40.50.970">
    <property type="match status" value="1"/>
</dbReference>
<dbReference type="AlphaFoldDB" id="A0A953M2K2"/>
<dbReference type="Gene3D" id="3.40.50.920">
    <property type="match status" value="1"/>
</dbReference>
<gene>
    <name evidence="4" type="primary">porA</name>
    <name evidence="4" type="ORF">K8I29_16465</name>
</gene>
<dbReference type="PANTHER" id="PTHR32154">
    <property type="entry name" value="PYRUVATE-FLAVODOXIN OXIDOREDUCTASE-RELATED"/>
    <property type="match status" value="1"/>
</dbReference>
<dbReference type="FunFam" id="3.40.50.970:FF:000012">
    <property type="entry name" value="Pyruvate:ferredoxin (Flavodoxin) oxidoreductase"/>
    <property type="match status" value="1"/>
</dbReference>
<dbReference type="InterPro" id="IPR002880">
    <property type="entry name" value="Pyrv_Fd/Flavodoxin_OxRdtase_N"/>
</dbReference>
<dbReference type="Proteomes" id="UP000705867">
    <property type="component" value="Unassembled WGS sequence"/>
</dbReference>
<dbReference type="GO" id="GO:0006979">
    <property type="term" value="P:response to oxidative stress"/>
    <property type="evidence" value="ECO:0007669"/>
    <property type="project" value="TreeGrafter"/>
</dbReference>
<name>A0A953M2K2_9BACT</name>
<dbReference type="InterPro" id="IPR050722">
    <property type="entry name" value="Pyruvate:ferred/Flavod_OxRd"/>
</dbReference>
<dbReference type="EMBL" id="JAIOIV010000127">
    <property type="protein sequence ID" value="MBZ0157790.1"/>
    <property type="molecule type" value="Genomic_DNA"/>
</dbReference>
<dbReference type="GO" id="GO:0019752">
    <property type="term" value="P:carboxylic acid metabolic process"/>
    <property type="evidence" value="ECO:0007669"/>
    <property type="project" value="UniProtKB-ARBA"/>
</dbReference>
<protein>
    <submittedName>
        <fullName evidence="4">Pyruvate ferredoxin oxidoreductase</fullName>
    </submittedName>
</protein>
<feature type="domain" description="Pyruvate:ferredoxin oxidoreductase core" evidence="3">
    <location>
        <begin position="266"/>
        <end position="369"/>
    </location>
</feature>
<dbReference type="Pfam" id="PF01855">
    <property type="entry name" value="POR_N"/>
    <property type="match status" value="1"/>
</dbReference>
<evidence type="ECO:0000313" key="5">
    <source>
        <dbReference type="Proteomes" id="UP000705867"/>
    </source>
</evidence>
<accession>A0A953M2K2</accession>
<evidence type="ECO:0000259" key="2">
    <source>
        <dbReference type="Pfam" id="PF01855"/>
    </source>
</evidence>
<organism evidence="4 5">
    <name type="scientific">Candidatus Nitrobium versatile</name>
    <dbReference type="NCBI Taxonomy" id="2884831"/>
    <lineage>
        <taxon>Bacteria</taxon>
        <taxon>Pseudomonadati</taxon>
        <taxon>Nitrospirota</taxon>
        <taxon>Nitrospiria</taxon>
        <taxon>Nitrospirales</taxon>
        <taxon>Nitrospiraceae</taxon>
        <taxon>Candidatus Nitrobium</taxon>
    </lineage>
</organism>
<dbReference type="GO" id="GO:0016903">
    <property type="term" value="F:oxidoreductase activity, acting on the aldehyde or oxo group of donors"/>
    <property type="evidence" value="ECO:0007669"/>
    <property type="project" value="UniProtKB-ARBA"/>
</dbReference>
<proteinExistence type="predicted"/>
<evidence type="ECO:0000259" key="3">
    <source>
        <dbReference type="Pfam" id="PF17147"/>
    </source>
</evidence>
<dbReference type="InterPro" id="IPR033412">
    <property type="entry name" value="PFOR_II"/>
</dbReference>
<evidence type="ECO:0000256" key="1">
    <source>
        <dbReference type="ARBA" id="ARBA00023002"/>
    </source>
</evidence>
<dbReference type="Pfam" id="PF17147">
    <property type="entry name" value="PFOR_II"/>
    <property type="match status" value="1"/>
</dbReference>
<dbReference type="SUPFAM" id="SSF52922">
    <property type="entry name" value="TK C-terminal domain-like"/>
    <property type="match status" value="1"/>
</dbReference>
<dbReference type="InterPro" id="IPR009014">
    <property type="entry name" value="Transketo_C/PFOR_II"/>
</dbReference>